<dbReference type="RefSeq" id="WP_165566312.1">
    <property type="nucleotide sequence ID" value="NZ_SAYU02000012.1"/>
</dbReference>
<evidence type="ECO:0000313" key="5">
    <source>
        <dbReference type="Proteomes" id="UP000287866"/>
    </source>
</evidence>
<proteinExistence type="predicted"/>
<dbReference type="PANTHER" id="PTHR12526">
    <property type="entry name" value="GLYCOSYLTRANSFERASE"/>
    <property type="match status" value="1"/>
</dbReference>
<evidence type="ECO:0000256" key="2">
    <source>
        <dbReference type="ARBA" id="ARBA00022679"/>
    </source>
</evidence>
<reference evidence="4" key="1">
    <citation type="submission" date="2020-03" db="EMBL/GenBank/DDBJ databases">
        <title>Phycicoccus flavus sp. nov., a novel endophytic actinobacterium isolated from branch of Kandelia candel.</title>
        <authorList>
            <person name="Tuo L."/>
        </authorList>
    </citation>
    <scope>NUCLEOTIDE SEQUENCE</scope>
    <source>
        <strain evidence="4">CMS6Z-2</strain>
    </source>
</reference>
<dbReference type="AlphaFoldDB" id="A0A8T6R1J3"/>
<evidence type="ECO:0000259" key="3">
    <source>
        <dbReference type="PROSITE" id="PS51350"/>
    </source>
</evidence>
<dbReference type="EMBL" id="SAYU02000012">
    <property type="protein sequence ID" value="NHA67503.1"/>
    <property type="molecule type" value="Genomic_DNA"/>
</dbReference>
<dbReference type="GO" id="GO:0016757">
    <property type="term" value="F:glycosyltransferase activity"/>
    <property type="evidence" value="ECO:0007669"/>
    <property type="project" value="UniProtKB-KW"/>
</dbReference>
<dbReference type="SUPFAM" id="SSF53756">
    <property type="entry name" value="UDP-Glycosyltransferase/glycogen phosphorylase"/>
    <property type="match status" value="1"/>
</dbReference>
<evidence type="ECO:0000313" key="4">
    <source>
        <dbReference type="EMBL" id="NHA67503.1"/>
    </source>
</evidence>
<keyword evidence="1" id="KW-0328">Glycosyltransferase</keyword>
<keyword evidence="5" id="KW-1185">Reference proteome</keyword>
<gene>
    <name evidence="4" type="ORF">EPD83_005435</name>
</gene>
<feature type="domain" description="HPr" evidence="3">
    <location>
        <begin position="363"/>
        <end position="420"/>
    </location>
</feature>
<dbReference type="Pfam" id="PF13692">
    <property type="entry name" value="Glyco_trans_1_4"/>
    <property type="match status" value="1"/>
</dbReference>
<dbReference type="PANTHER" id="PTHR12526:SF510">
    <property type="entry name" value="D-INOSITOL 3-PHOSPHATE GLYCOSYLTRANSFERASE"/>
    <property type="match status" value="1"/>
</dbReference>
<dbReference type="PROSITE" id="PS51350">
    <property type="entry name" value="PTS_HPR_DOM"/>
    <property type="match status" value="1"/>
</dbReference>
<protein>
    <submittedName>
        <fullName evidence="4">Glycosyltransferase</fullName>
    </submittedName>
</protein>
<keyword evidence="2" id="KW-0808">Transferase</keyword>
<dbReference type="Gene3D" id="3.40.50.2000">
    <property type="entry name" value="Glycogen Phosphorylase B"/>
    <property type="match status" value="2"/>
</dbReference>
<sequence>MRRLRVLVVAPVLPHEDTPHAGGRYVLALERELRQHADVVLLTRNTPSTREAEPARRTLGLPYAMARRARSPVVGALRRLGALVDDHLTRRDPGAASVTFVAEVLTDPRLRDLVRTADVVDLQWDEMVRLLPVLRLLNRGARFVGTYHDVQSQRFERLAASAPDPGDRDRYARGGRTARRREARLPARLHRVLTFSDKDADLLRSARPEARVTVVRPPLDGTRGRRTQDRDDTTDRSVGFVGYLARAENEDGLRWFLDEVWPLVRAGVPDATLTVAGAGASDALGSAVAAAEGVSLEGFVPDLEAFWAGRAAAVVPLRQGAGVKFKTVESLVAGVPTVATGVGAEGVGPAEWFAAVVDDAGTMATELVRVLRDPSGARGRAAARAADVARAFSSETFSTTVREVYVEDGRESRVSAAGPP</sequence>
<dbReference type="Proteomes" id="UP000287866">
    <property type="component" value="Unassembled WGS sequence"/>
</dbReference>
<comment type="caution">
    <text evidence="4">The sequence shown here is derived from an EMBL/GenBank/DDBJ whole genome shotgun (WGS) entry which is preliminary data.</text>
</comment>
<accession>A0A8T6R1J3</accession>
<organism evidence="4 5">
    <name type="scientific">Phycicoccus flavus</name>
    <dbReference type="NCBI Taxonomy" id="2502783"/>
    <lineage>
        <taxon>Bacteria</taxon>
        <taxon>Bacillati</taxon>
        <taxon>Actinomycetota</taxon>
        <taxon>Actinomycetes</taxon>
        <taxon>Micrococcales</taxon>
        <taxon>Intrasporangiaceae</taxon>
        <taxon>Phycicoccus</taxon>
    </lineage>
</organism>
<name>A0A8T6R1J3_9MICO</name>
<dbReference type="InterPro" id="IPR000032">
    <property type="entry name" value="HPr-like"/>
</dbReference>
<evidence type="ECO:0000256" key="1">
    <source>
        <dbReference type="ARBA" id="ARBA00022676"/>
    </source>
</evidence>